<dbReference type="Proteomes" id="UP000790377">
    <property type="component" value="Unassembled WGS sequence"/>
</dbReference>
<name>A0ACB8A5Z9_9AGAM</name>
<organism evidence="1 2">
    <name type="scientific">Hygrophoropsis aurantiaca</name>
    <dbReference type="NCBI Taxonomy" id="72124"/>
    <lineage>
        <taxon>Eukaryota</taxon>
        <taxon>Fungi</taxon>
        <taxon>Dikarya</taxon>
        <taxon>Basidiomycota</taxon>
        <taxon>Agaricomycotina</taxon>
        <taxon>Agaricomycetes</taxon>
        <taxon>Agaricomycetidae</taxon>
        <taxon>Boletales</taxon>
        <taxon>Coniophorineae</taxon>
        <taxon>Hygrophoropsidaceae</taxon>
        <taxon>Hygrophoropsis</taxon>
    </lineage>
</organism>
<dbReference type="EMBL" id="MU267842">
    <property type="protein sequence ID" value="KAH7908162.1"/>
    <property type="molecule type" value="Genomic_DNA"/>
</dbReference>
<sequence>MIQATVLMFSQEVDHIWNRRWSFMTALYFIARYSGSLSIIGLAVMYLRINWTYSVILNIYLAVNWSETMFILTMQAILMVRVLALFNQRKKVVIFLATFYCLQATAVFVMAAISMNNRVLQEEFTSISPAIGSVTQNVNTNNSVALLVLAQDSTIVSVVFDSVMLLFALWAFVKHAFEAKTLLGKWSIDVLVRTLVTDQLVYFVCIQTCLSLSLATNYITESSSYVHLTDVLDVFGALIVVAGPRMVISLRAMENKTKGEGGTLEGELSTVRFGNRELHTQSESVMEEGGGFRLRAAAENV</sequence>
<accession>A0ACB8A5Z9</accession>
<evidence type="ECO:0000313" key="1">
    <source>
        <dbReference type="EMBL" id="KAH7908162.1"/>
    </source>
</evidence>
<keyword evidence="2" id="KW-1185">Reference proteome</keyword>
<comment type="caution">
    <text evidence="1">The sequence shown here is derived from an EMBL/GenBank/DDBJ whole genome shotgun (WGS) entry which is preliminary data.</text>
</comment>
<protein>
    <submittedName>
        <fullName evidence="1">Uncharacterized protein</fullName>
    </submittedName>
</protein>
<gene>
    <name evidence="1" type="ORF">BJ138DRAFT_392530</name>
</gene>
<proteinExistence type="predicted"/>
<reference evidence="1" key="1">
    <citation type="journal article" date="2021" name="New Phytol.">
        <title>Evolutionary innovations through gain and loss of genes in the ectomycorrhizal Boletales.</title>
        <authorList>
            <person name="Wu G."/>
            <person name="Miyauchi S."/>
            <person name="Morin E."/>
            <person name="Kuo A."/>
            <person name="Drula E."/>
            <person name="Varga T."/>
            <person name="Kohler A."/>
            <person name="Feng B."/>
            <person name="Cao Y."/>
            <person name="Lipzen A."/>
            <person name="Daum C."/>
            <person name="Hundley H."/>
            <person name="Pangilinan J."/>
            <person name="Johnson J."/>
            <person name="Barry K."/>
            <person name="LaButti K."/>
            <person name="Ng V."/>
            <person name="Ahrendt S."/>
            <person name="Min B."/>
            <person name="Choi I.G."/>
            <person name="Park H."/>
            <person name="Plett J.M."/>
            <person name="Magnuson J."/>
            <person name="Spatafora J.W."/>
            <person name="Nagy L.G."/>
            <person name="Henrissat B."/>
            <person name="Grigoriev I.V."/>
            <person name="Yang Z.L."/>
            <person name="Xu J."/>
            <person name="Martin F.M."/>
        </authorList>
    </citation>
    <scope>NUCLEOTIDE SEQUENCE</scope>
    <source>
        <strain evidence="1">ATCC 28755</strain>
    </source>
</reference>
<evidence type="ECO:0000313" key="2">
    <source>
        <dbReference type="Proteomes" id="UP000790377"/>
    </source>
</evidence>